<organism evidence="1 3">
    <name type="scientific">Formosa algae</name>
    <dbReference type="NCBI Taxonomy" id="225843"/>
    <lineage>
        <taxon>Bacteria</taxon>
        <taxon>Pseudomonadati</taxon>
        <taxon>Bacteroidota</taxon>
        <taxon>Flavobacteriia</taxon>
        <taxon>Flavobacteriales</taxon>
        <taxon>Flavobacteriaceae</taxon>
        <taxon>Formosa</taxon>
    </lineage>
</organism>
<reference evidence="1" key="1">
    <citation type="submission" date="2021-03" db="EMBL/GenBank/DDBJ databases">
        <title>Genomic Encyclopedia of Type Strains, Phase IV (KMG-IV): sequencing the most valuable type-strain genomes for metagenomic binning, comparative biology and taxonomic classification.</title>
        <authorList>
            <person name="Goeker M."/>
        </authorList>
    </citation>
    <scope>NUCLEOTIDE SEQUENCE</scope>
    <source>
        <strain evidence="1">DSM 15523</strain>
        <strain evidence="2 4">DSM 16476</strain>
    </source>
</reference>
<dbReference type="OrthoDB" id="1427655at2"/>
<keyword evidence="4" id="KW-1185">Reference proteome</keyword>
<dbReference type="InterPro" id="IPR008969">
    <property type="entry name" value="CarboxyPept-like_regulatory"/>
</dbReference>
<evidence type="ECO:0000313" key="2">
    <source>
        <dbReference type="EMBL" id="MDQ0334646.1"/>
    </source>
</evidence>
<evidence type="ECO:0000313" key="4">
    <source>
        <dbReference type="Proteomes" id="UP001231587"/>
    </source>
</evidence>
<dbReference type="EMBL" id="JAUSUU010000003">
    <property type="protein sequence ID" value="MDQ0334646.1"/>
    <property type="molecule type" value="Genomic_DNA"/>
</dbReference>
<evidence type="ECO:0000313" key="3">
    <source>
        <dbReference type="Proteomes" id="UP001138672"/>
    </source>
</evidence>
<dbReference type="RefSeq" id="WP_157486301.1">
    <property type="nucleotide sequence ID" value="NZ_JAGGJQ010000003.1"/>
</dbReference>
<comment type="caution">
    <text evidence="1">The sequence shown here is derived from an EMBL/GenBank/DDBJ whole genome shotgun (WGS) entry which is preliminary data.</text>
</comment>
<dbReference type="Pfam" id="PF13715">
    <property type="entry name" value="CarbopepD_reg_2"/>
    <property type="match status" value="1"/>
</dbReference>
<name>A0A9X1CAT5_9FLAO</name>
<dbReference type="Proteomes" id="UP001231587">
    <property type="component" value="Unassembled WGS sequence"/>
</dbReference>
<evidence type="ECO:0000313" key="1">
    <source>
        <dbReference type="EMBL" id="MBP1839342.1"/>
    </source>
</evidence>
<dbReference type="SUPFAM" id="SSF49464">
    <property type="entry name" value="Carboxypeptidase regulatory domain-like"/>
    <property type="match status" value="1"/>
</dbReference>
<dbReference type="AlphaFoldDB" id="A0A9X1CAT5"/>
<sequence length="229" mass="25837">MKQISGIVSGEDDIENIHVINKTSKRFTVTNAKGAFVIEAKLQDTIAFTAIQYTTKEIIIDDIILSNGAMRINLSEEINELDEVIVGKILTGNLMLDVGNSEAEPEINFYDVGIPGYTGKRATRTERILSEAKSGTLNTVVNGLSGRTKMLKAHVKLEKNDILITQIRQELSDDLFSRYPLEEDKHMDFWYFCAESPEFVTRCKDQTDIAVLDYLIEKYAEYKANLKSD</sequence>
<proteinExistence type="predicted"/>
<dbReference type="Proteomes" id="UP001138672">
    <property type="component" value="Unassembled WGS sequence"/>
</dbReference>
<protein>
    <submittedName>
        <fullName evidence="1">Uncharacterized protein</fullName>
    </submittedName>
</protein>
<accession>A0A9X1CAT5</accession>
<gene>
    <name evidence="1" type="ORF">J2Z56_001253</name>
    <name evidence="2" type="ORF">J2Z57_001079</name>
</gene>
<dbReference type="EMBL" id="JAGGJQ010000003">
    <property type="protein sequence ID" value="MBP1839342.1"/>
    <property type="molecule type" value="Genomic_DNA"/>
</dbReference>